<dbReference type="InterPro" id="IPR022742">
    <property type="entry name" value="Hydrolase_4"/>
</dbReference>
<feature type="domain" description="Serine aminopeptidase S33" evidence="1">
    <location>
        <begin position="66"/>
        <end position="267"/>
    </location>
</feature>
<keyword evidence="2" id="KW-0645">Protease</keyword>
<keyword evidence="2" id="KW-0031">Aminopeptidase</keyword>
<name>A0A5J6VHV8_9VIRU</name>
<organism evidence="2">
    <name type="scientific">Megaviridae environmental sample</name>
    <dbReference type="NCBI Taxonomy" id="1737588"/>
    <lineage>
        <taxon>Viruses</taxon>
        <taxon>Varidnaviria</taxon>
        <taxon>Bamfordvirae</taxon>
        <taxon>Nucleocytoviricota</taxon>
        <taxon>Megaviricetes</taxon>
        <taxon>Imitervirales</taxon>
        <taxon>Mimiviridae</taxon>
        <taxon>environmental samples</taxon>
    </lineage>
</organism>
<dbReference type="SUPFAM" id="SSF53474">
    <property type="entry name" value="alpha/beta-Hydrolases"/>
    <property type="match status" value="1"/>
</dbReference>
<sequence length="317" mass="36845">MSFVRRTNSSNLVIWIPGYNDTFYHEHIYKYDIFKNYDIFLIHVNDYTPFKDDEKNQCKYHQITANHQYTCKNFVKHFPAIDDHLEGFCKIHKYKKCILYGHSTGGLIASVYAKIGKYRECFSGIILNDPFLDFNLAWHEELICKNIALFPLAFKLDNGKFKFNKKIALGKESISTLRQTMINSGYSICKVVLTCPPTRTGFLLASTRAHKIIQKTKKPLTDIPMLLLVAKHESTFLNSSETAKFGTKVSSQTRMVFCDNSQHDVFFPIINNTIDKNQLKNIASEIANFEIKLKEKQTTISKTNYGKKFRHFIKYRI</sequence>
<dbReference type="Gene3D" id="3.40.50.1820">
    <property type="entry name" value="alpha/beta hydrolase"/>
    <property type="match status" value="1"/>
</dbReference>
<keyword evidence="2" id="KW-0378">Hydrolase</keyword>
<reference evidence="2" key="1">
    <citation type="journal article" date="2019" name="Philos. Trans. R. Soc. Lond., B, Biol. Sci.">
        <title>Targeted metagenomic recovery of four divergent viruses reveals shared and distinctive characteristics of giant viruses of marine eukaryotes.</title>
        <authorList>
            <person name="Needham D.M."/>
            <person name="Poirier C."/>
            <person name="Hehenberger E."/>
            <person name="Jimenez V."/>
            <person name="Swalwell J.E."/>
            <person name="Santoro A.E."/>
            <person name="Worden A.Z."/>
        </authorList>
    </citation>
    <scope>NUCLEOTIDE SEQUENCE</scope>
    <source>
        <strain evidence="2">OPacV-662</strain>
    </source>
</reference>
<dbReference type="GO" id="GO:0004177">
    <property type="term" value="F:aminopeptidase activity"/>
    <property type="evidence" value="ECO:0007669"/>
    <property type="project" value="UniProtKB-KW"/>
</dbReference>
<evidence type="ECO:0000313" key="2">
    <source>
        <dbReference type="EMBL" id="QFG73766.1"/>
    </source>
</evidence>
<protein>
    <submittedName>
        <fullName evidence="2">Serine aminopeptidase S33</fullName>
    </submittedName>
</protein>
<accession>A0A5J6VHV8</accession>
<evidence type="ECO:0000259" key="1">
    <source>
        <dbReference type="Pfam" id="PF12146"/>
    </source>
</evidence>
<dbReference type="EMBL" id="MN448270">
    <property type="protein sequence ID" value="QFG73766.1"/>
    <property type="molecule type" value="Genomic_DNA"/>
</dbReference>
<dbReference type="Pfam" id="PF12146">
    <property type="entry name" value="Hydrolase_4"/>
    <property type="match status" value="1"/>
</dbReference>
<proteinExistence type="predicted"/>
<dbReference type="InterPro" id="IPR029058">
    <property type="entry name" value="AB_hydrolase_fold"/>
</dbReference>